<keyword evidence="2 3" id="KW-0326">Glycosidase</keyword>
<dbReference type="GO" id="GO:0000272">
    <property type="term" value="P:polysaccharide catabolic process"/>
    <property type="evidence" value="ECO:0007669"/>
    <property type="project" value="InterPro"/>
</dbReference>
<comment type="similarity">
    <text evidence="3">Belongs to the glycosyl hydrolase 5 (cellulase A) family.</text>
</comment>
<reference evidence="6 7" key="1">
    <citation type="journal article" date="2007" name="Appl. Environ. Microbiol.">
        <title>Genome sequence of the cellulolytic gliding bacterium Cytophaga hutchinsonii.</title>
        <authorList>
            <person name="Xie G."/>
            <person name="Bruce D.C."/>
            <person name="Challacombe J.F."/>
            <person name="Chertkov O."/>
            <person name="Detter J.C."/>
            <person name="Gilna P."/>
            <person name="Han C.S."/>
            <person name="Lucas S."/>
            <person name="Misra M."/>
            <person name="Myers G.L."/>
            <person name="Richardson P."/>
            <person name="Tapia R."/>
            <person name="Thayer N."/>
            <person name="Thompson L.S."/>
            <person name="Brettin T.S."/>
            <person name="Henrissat B."/>
            <person name="Wilson D.B."/>
            <person name="McBride M.J."/>
        </authorList>
    </citation>
    <scope>NUCLEOTIDE SEQUENCE [LARGE SCALE GENOMIC DNA]</scope>
    <source>
        <strain evidence="7">ATCC 33406 / DSM 1761 / CIP 103989 / NBRC 15051 / NCIMB 9469 / D465</strain>
    </source>
</reference>
<dbReference type="InterPro" id="IPR001547">
    <property type="entry name" value="Glyco_hydro_5"/>
</dbReference>
<evidence type="ECO:0000256" key="3">
    <source>
        <dbReference type="RuleBase" id="RU361153"/>
    </source>
</evidence>
<evidence type="ECO:0000259" key="5">
    <source>
        <dbReference type="Pfam" id="PF00150"/>
    </source>
</evidence>
<dbReference type="EC" id="3.2.1.4" evidence="6"/>
<dbReference type="PANTHER" id="PTHR34142">
    <property type="entry name" value="ENDO-BETA-1,4-GLUCANASE A"/>
    <property type="match status" value="1"/>
</dbReference>
<protein>
    <submittedName>
        <fullName evidence="6">Endoglucanase, glycoside hydrolase family 5 protein</fullName>
        <ecNumber evidence="6">3.2.1.4</ecNumber>
    </submittedName>
</protein>
<dbReference type="SMR" id="A0A6N4ST27"/>
<name>A0A6N4ST27_CYTH3</name>
<sequence>MIKKISVVLVLLTGMLLSASVFAQKTIVEKYGKLSVKGNYMVGQYGDTVQLRGMSLFWSQWMGQYYNSDVVKWLRDDWKCTVVRAAMGVEMDGYLENPDTEKMKVMEVVNAAIAKGIYVIIDYHSHEAQKNPAAAQRFFSEMAKKYGNIPNIIYEVYNEPLQATSWNKDIKPYAEGVITKIRVYDTTNIIVVGTRQWSQLVTEAAANPITRQNIMYTLHFYPGTHKQELRNEAQKALDMGIALFVTEYGTCDASGNGNFSPEETALWYEFLDAHKISYCNWSIADKPETASAIVPAASPYGGWADYDLTPSGKLVRDDLRLKNGPIFDSLVKTSTGGVSKKKSKTK</sequence>
<feature type="signal peptide" evidence="4">
    <location>
        <begin position="1"/>
        <end position="23"/>
    </location>
</feature>
<dbReference type="Pfam" id="PF00150">
    <property type="entry name" value="Cellulase"/>
    <property type="match status" value="1"/>
</dbReference>
<dbReference type="Proteomes" id="UP000001822">
    <property type="component" value="Chromosome"/>
</dbReference>
<dbReference type="PANTHER" id="PTHR34142:SF1">
    <property type="entry name" value="GLYCOSIDE HYDROLASE FAMILY 5 DOMAIN-CONTAINING PROTEIN"/>
    <property type="match status" value="1"/>
</dbReference>
<keyword evidence="7" id="KW-1185">Reference proteome</keyword>
<evidence type="ECO:0000256" key="1">
    <source>
        <dbReference type="ARBA" id="ARBA00022801"/>
    </source>
</evidence>
<accession>A0A6N4ST27</accession>
<evidence type="ECO:0000313" key="7">
    <source>
        <dbReference type="Proteomes" id="UP000001822"/>
    </source>
</evidence>
<dbReference type="GO" id="GO:0008810">
    <property type="term" value="F:cellulase activity"/>
    <property type="evidence" value="ECO:0007669"/>
    <property type="project" value="UniProtKB-EC"/>
</dbReference>
<dbReference type="AlphaFoldDB" id="A0A6N4ST27"/>
<dbReference type="InterPro" id="IPR018087">
    <property type="entry name" value="Glyco_hydro_5_CS"/>
</dbReference>
<feature type="domain" description="Glycoside hydrolase family 5" evidence="5">
    <location>
        <begin position="43"/>
        <end position="286"/>
    </location>
</feature>
<dbReference type="SUPFAM" id="SSF51445">
    <property type="entry name" value="(Trans)glycosidases"/>
    <property type="match status" value="1"/>
</dbReference>
<dbReference type="InterPro" id="IPR017853">
    <property type="entry name" value="GH"/>
</dbReference>
<dbReference type="EMBL" id="CP000383">
    <property type="protein sequence ID" value="ABG59366.1"/>
    <property type="molecule type" value="Genomic_DNA"/>
</dbReference>
<keyword evidence="4" id="KW-0732">Signal</keyword>
<evidence type="ECO:0000256" key="2">
    <source>
        <dbReference type="ARBA" id="ARBA00023295"/>
    </source>
</evidence>
<dbReference type="PROSITE" id="PS00659">
    <property type="entry name" value="GLYCOSYL_HYDROL_F5"/>
    <property type="match status" value="1"/>
</dbReference>
<dbReference type="Gene3D" id="3.20.20.80">
    <property type="entry name" value="Glycosidases"/>
    <property type="match status" value="1"/>
</dbReference>
<organism evidence="6 7">
    <name type="scientific">Cytophaga hutchinsonii (strain ATCC 33406 / DSM 1761 / CIP 103989 / NBRC 15051 / NCIMB 9469 / D465)</name>
    <dbReference type="NCBI Taxonomy" id="269798"/>
    <lineage>
        <taxon>Bacteria</taxon>
        <taxon>Pseudomonadati</taxon>
        <taxon>Bacteroidota</taxon>
        <taxon>Cytophagia</taxon>
        <taxon>Cytophagales</taxon>
        <taxon>Cytophagaceae</taxon>
        <taxon>Cytophaga</taxon>
    </lineage>
</organism>
<dbReference type="KEGG" id="chu:CHU_2103"/>
<evidence type="ECO:0000256" key="4">
    <source>
        <dbReference type="SAM" id="SignalP"/>
    </source>
</evidence>
<proteinExistence type="inferred from homology"/>
<feature type="chain" id="PRO_5026814230" evidence="4">
    <location>
        <begin position="24"/>
        <end position="346"/>
    </location>
</feature>
<gene>
    <name evidence="6" type="primary">cel</name>
    <name evidence="6" type="ordered locus">CHU_2103</name>
</gene>
<evidence type="ECO:0000313" key="6">
    <source>
        <dbReference type="EMBL" id="ABG59366.1"/>
    </source>
</evidence>
<keyword evidence="1 3" id="KW-0378">Hydrolase</keyword>
<dbReference type="RefSeq" id="WP_011585483.1">
    <property type="nucleotide sequence ID" value="NC_008255.1"/>
</dbReference>